<dbReference type="Gene3D" id="2.170.130.10">
    <property type="entry name" value="TonB-dependent receptor, plug domain"/>
    <property type="match status" value="1"/>
</dbReference>
<proteinExistence type="inferred from homology"/>
<dbReference type="CDD" id="cd01347">
    <property type="entry name" value="ligand_gated_channel"/>
    <property type="match status" value="1"/>
</dbReference>
<sequence>MRKSLIISLTGLLSQGLYAQTERFLLEDSVVSASGFEQEIKEAPASISVIPQEEILSRPIRDLGDIVQEVPGVSTTVSKTGGTTIQMRGMASKYTLILVDGKRVNMDSGFDSNGFDSTSGFIPPTSMIERVEVIRGPASTLYGSDAMGGVINIITKKNPNKFGGTIAFETRLQEHHETWGNVYGVNSNVFAPINAKTSFNFRGKVNYGEGNAFYQKDIPGYTPTGNNPYTSHSPTGYRNIGTGGRVNYIYNLENSFYVDFDYGFQRLGSLNTSSRSVTAVRDYHRYNTVLNHDGNYTWGSINNYIQYVNTTKIPHKNVNIGADAGEPNRDALVENQNLILSSSLRKNFDFGQKGALILSGGPYFKNEKLFNRSNRFDKDSNQFALFGEGEYFFNEYVSTTAGLRVNYDETYKEFFNPRFYVNTYPTEWLSLKAGVASGLKLPELNTRYNGLYDIDRNNVAKYGNESLKAEESWNYELSTIVESPFATWTLTGFYTDFKNAISTQNYGQGQMLPSGYGSCSYASCDIFENVDKAVVSGVEFSMKTQALLTHLIPNGIYADFNYALTETQRKSGVRKGSDLNDVPRHNLSTKLSYKASKWDTYIRYVGKLKTPTSNSHSANAGTGEYFKDMHTMDLGMNYRIKGGWTLGAVINNLLDKNFVDYVTYMDGTRMRYTNNYQRMIPGRNLWLTLRAEF</sequence>
<keyword evidence="8 10" id="KW-0472">Membrane</keyword>
<dbReference type="InterPro" id="IPR036942">
    <property type="entry name" value="Beta-barrel_TonB_sf"/>
</dbReference>
<comment type="caution">
    <text evidence="14">The sequence shown here is derived from an EMBL/GenBank/DDBJ whole genome shotgun (WGS) entry which is preliminary data.</text>
</comment>
<evidence type="ECO:0000256" key="11">
    <source>
        <dbReference type="RuleBase" id="RU003357"/>
    </source>
</evidence>
<dbReference type="PANTHER" id="PTHR30069:SF53">
    <property type="entry name" value="COLICIN I RECEPTOR-RELATED"/>
    <property type="match status" value="1"/>
</dbReference>
<organism evidence="14 15">
    <name type="scientific">Helicobacter turcicus</name>
    <dbReference type="NCBI Taxonomy" id="2867412"/>
    <lineage>
        <taxon>Bacteria</taxon>
        <taxon>Pseudomonadati</taxon>
        <taxon>Campylobacterota</taxon>
        <taxon>Epsilonproteobacteria</taxon>
        <taxon>Campylobacterales</taxon>
        <taxon>Helicobacteraceae</taxon>
        <taxon>Helicobacter</taxon>
    </lineage>
</organism>
<dbReference type="Pfam" id="PF00593">
    <property type="entry name" value="TonB_dep_Rec_b-barrel"/>
    <property type="match status" value="1"/>
</dbReference>
<keyword evidence="5" id="KW-0732">Signal</keyword>
<comment type="subcellular location">
    <subcellularLocation>
        <location evidence="1 10">Cell outer membrane</location>
        <topology evidence="1 10">Multi-pass membrane protein</topology>
    </subcellularLocation>
</comment>
<keyword evidence="3 10" id="KW-1134">Transmembrane beta strand</keyword>
<dbReference type="Proteomes" id="UP000700059">
    <property type="component" value="Unassembled WGS sequence"/>
</dbReference>
<keyword evidence="2 10" id="KW-0813">Transport</keyword>
<keyword evidence="4 10" id="KW-0812">Transmembrane</keyword>
<comment type="similarity">
    <text evidence="10 11">Belongs to the TonB-dependent receptor family.</text>
</comment>
<dbReference type="Gene3D" id="2.40.170.20">
    <property type="entry name" value="TonB-dependent receptor, beta-barrel domain"/>
    <property type="match status" value="1"/>
</dbReference>
<keyword evidence="7 11" id="KW-0798">TonB box</keyword>
<evidence type="ECO:0000256" key="4">
    <source>
        <dbReference type="ARBA" id="ARBA00022692"/>
    </source>
</evidence>
<dbReference type="InterPro" id="IPR012910">
    <property type="entry name" value="Plug_dom"/>
</dbReference>
<keyword evidence="9 10" id="KW-0998">Cell outer membrane</keyword>
<reference evidence="14 15" key="1">
    <citation type="submission" date="2021-08" db="EMBL/GenBank/DDBJ databases">
        <title>Helicobacter spp. isolated from feces of Anatolian Ground Squirrel (Spermophilus xanthoprymnus) in Turkey.</title>
        <authorList>
            <person name="Aydin F."/>
            <person name="Abay S."/>
            <person name="Kayman T."/>
            <person name="Karakaya E."/>
            <person name="Saticioglu I.B."/>
        </authorList>
    </citation>
    <scope>NUCLEOTIDE SEQUENCE [LARGE SCALE GENOMIC DNA]</scope>
    <source>
        <strain evidence="14 15">Faydin-H70</strain>
    </source>
</reference>
<dbReference type="InterPro" id="IPR039426">
    <property type="entry name" value="TonB-dep_rcpt-like"/>
</dbReference>
<dbReference type="Pfam" id="PF07715">
    <property type="entry name" value="Plug"/>
    <property type="match status" value="1"/>
</dbReference>
<evidence type="ECO:0000256" key="7">
    <source>
        <dbReference type="ARBA" id="ARBA00023077"/>
    </source>
</evidence>
<accession>A0ABS7JPH2</accession>
<dbReference type="PANTHER" id="PTHR30069">
    <property type="entry name" value="TONB-DEPENDENT OUTER MEMBRANE RECEPTOR"/>
    <property type="match status" value="1"/>
</dbReference>
<dbReference type="SUPFAM" id="SSF56935">
    <property type="entry name" value="Porins"/>
    <property type="match status" value="1"/>
</dbReference>
<gene>
    <name evidence="14" type="ORF">K4G57_07555</name>
</gene>
<dbReference type="InterPro" id="IPR000531">
    <property type="entry name" value="Beta-barrel_TonB"/>
</dbReference>
<protein>
    <submittedName>
        <fullName evidence="14">TonB-dependent receptor</fullName>
    </submittedName>
</protein>
<evidence type="ECO:0000259" key="13">
    <source>
        <dbReference type="Pfam" id="PF07715"/>
    </source>
</evidence>
<keyword evidence="6" id="KW-0406">Ion transport</keyword>
<evidence type="ECO:0000256" key="10">
    <source>
        <dbReference type="PROSITE-ProRule" id="PRU01360"/>
    </source>
</evidence>
<dbReference type="RefSeq" id="WP_221532599.1">
    <property type="nucleotide sequence ID" value="NZ_JAIGYP010000011.1"/>
</dbReference>
<evidence type="ECO:0000256" key="9">
    <source>
        <dbReference type="ARBA" id="ARBA00023237"/>
    </source>
</evidence>
<evidence type="ECO:0000256" key="5">
    <source>
        <dbReference type="ARBA" id="ARBA00022729"/>
    </source>
</evidence>
<evidence type="ECO:0000256" key="6">
    <source>
        <dbReference type="ARBA" id="ARBA00023065"/>
    </source>
</evidence>
<evidence type="ECO:0000256" key="3">
    <source>
        <dbReference type="ARBA" id="ARBA00022452"/>
    </source>
</evidence>
<dbReference type="PROSITE" id="PS52016">
    <property type="entry name" value="TONB_DEPENDENT_REC_3"/>
    <property type="match status" value="1"/>
</dbReference>
<evidence type="ECO:0000313" key="14">
    <source>
        <dbReference type="EMBL" id="MBX7491313.1"/>
    </source>
</evidence>
<name>A0ABS7JPH2_9HELI</name>
<evidence type="ECO:0000313" key="15">
    <source>
        <dbReference type="Proteomes" id="UP000700059"/>
    </source>
</evidence>
<feature type="domain" description="TonB-dependent receptor-like beta-barrel" evidence="12">
    <location>
        <begin position="212"/>
        <end position="653"/>
    </location>
</feature>
<evidence type="ECO:0000256" key="1">
    <source>
        <dbReference type="ARBA" id="ARBA00004571"/>
    </source>
</evidence>
<evidence type="ECO:0000256" key="2">
    <source>
        <dbReference type="ARBA" id="ARBA00022448"/>
    </source>
</evidence>
<keyword evidence="14" id="KW-0675">Receptor</keyword>
<dbReference type="EMBL" id="JAIGYQ010000011">
    <property type="protein sequence ID" value="MBX7491313.1"/>
    <property type="molecule type" value="Genomic_DNA"/>
</dbReference>
<feature type="domain" description="TonB-dependent receptor plug" evidence="13">
    <location>
        <begin position="40"/>
        <end position="150"/>
    </location>
</feature>
<dbReference type="InterPro" id="IPR037066">
    <property type="entry name" value="Plug_dom_sf"/>
</dbReference>
<evidence type="ECO:0000259" key="12">
    <source>
        <dbReference type="Pfam" id="PF00593"/>
    </source>
</evidence>
<evidence type="ECO:0000256" key="8">
    <source>
        <dbReference type="ARBA" id="ARBA00023136"/>
    </source>
</evidence>
<keyword evidence="15" id="KW-1185">Reference proteome</keyword>